<dbReference type="PANTHER" id="PTHR24421">
    <property type="entry name" value="NITRATE/NITRITE SENSOR PROTEIN NARX-RELATED"/>
    <property type="match status" value="1"/>
</dbReference>
<keyword evidence="4" id="KW-1133">Transmembrane helix</keyword>
<dbReference type="Gene3D" id="1.20.5.1930">
    <property type="match status" value="1"/>
</dbReference>
<dbReference type="InterPro" id="IPR011712">
    <property type="entry name" value="Sig_transdc_His_kin_sub3_dim/P"/>
</dbReference>
<dbReference type="SUPFAM" id="SSF55874">
    <property type="entry name" value="ATPase domain of HSP90 chaperone/DNA topoisomerase II/histidine kinase"/>
    <property type="match status" value="1"/>
</dbReference>
<dbReference type="Pfam" id="PF07730">
    <property type="entry name" value="HisKA_3"/>
    <property type="match status" value="1"/>
</dbReference>
<evidence type="ECO:0000256" key="4">
    <source>
        <dbReference type="SAM" id="Phobius"/>
    </source>
</evidence>
<dbReference type="GO" id="GO:0000155">
    <property type="term" value="F:phosphorelay sensor kinase activity"/>
    <property type="evidence" value="ECO:0007669"/>
    <property type="project" value="InterPro"/>
</dbReference>
<gene>
    <name evidence="6" type="ORF">GCM10011410_02600</name>
</gene>
<dbReference type="GO" id="GO:0016020">
    <property type="term" value="C:membrane"/>
    <property type="evidence" value="ECO:0007669"/>
    <property type="project" value="InterPro"/>
</dbReference>
<keyword evidence="3" id="KW-0902">Two-component regulatory system</keyword>
<keyword evidence="2" id="KW-0418">Kinase</keyword>
<protein>
    <recommendedName>
        <fullName evidence="5">Signal transduction histidine kinase subgroup 3 dimerisation and phosphoacceptor domain-containing protein</fullName>
    </recommendedName>
</protein>
<dbReference type="Proteomes" id="UP000641514">
    <property type="component" value="Unassembled WGS sequence"/>
</dbReference>
<evidence type="ECO:0000256" key="3">
    <source>
        <dbReference type="ARBA" id="ARBA00023012"/>
    </source>
</evidence>
<feature type="transmembrane region" description="Helical" evidence="4">
    <location>
        <begin position="107"/>
        <end position="126"/>
    </location>
</feature>
<keyword evidence="7" id="KW-1185">Reference proteome</keyword>
<feature type="transmembrane region" description="Helical" evidence="4">
    <location>
        <begin position="36"/>
        <end position="53"/>
    </location>
</feature>
<name>A0A916X9J6_9ACTN</name>
<evidence type="ECO:0000313" key="7">
    <source>
        <dbReference type="Proteomes" id="UP000641514"/>
    </source>
</evidence>
<sequence length="367" mass="39749">MRRIDPDAWAGLITLAIGIAVSGPVLMGLVDPVIPRVWWMLAFALMIGAAFVAMYEHSHMLTYTALAAMVGSSWVLIAGAPALGFLPILLILVAAVSVYLAPFRVALIIVGLNTAFLGIVSSQRAVATSETVIVTVLYFAIQLATVLSSLALLREQRLRRELTEAHVELRAASALLSESARTAERLRISRNLHDSMGHQLTVLNLELEAARHREGERAREHIDRAHAVARDLLSDVRATVGELRTESTDLDIALRGIVEDLPGLNVIVDVAPNLEVGEHESAALLHAVREIVTNTLRHAHANELWIDLYRDKDGSTVLAAKDDGRGSAQTEPGNGLRGMIERFEAFGGTVLMNGKHGFAITARIPTS</sequence>
<dbReference type="EMBL" id="BMJH01000001">
    <property type="protein sequence ID" value="GGC53690.1"/>
    <property type="molecule type" value="Genomic_DNA"/>
</dbReference>
<dbReference type="CDD" id="cd16917">
    <property type="entry name" value="HATPase_UhpB-NarQ-NarX-like"/>
    <property type="match status" value="1"/>
</dbReference>
<feature type="transmembrane region" description="Helical" evidence="4">
    <location>
        <begin position="132"/>
        <end position="153"/>
    </location>
</feature>
<dbReference type="Gene3D" id="3.30.565.10">
    <property type="entry name" value="Histidine kinase-like ATPase, C-terminal domain"/>
    <property type="match status" value="1"/>
</dbReference>
<evidence type="ECO:0000259" key="5">
    <source>
        <dbReference type="Pfam" id="PF07730"/>
    </source>
</evidence>
<dbReference type="InterPro" id="IPR036890">
    <property type="entry name" value="HATPase_C_sf"/>
</dbReference>
<reference evidence="6" key="1">
    <citation type="journal article" date="2014" name="Int. J. Syst. Evol. Microbiol.">
        <title>Complete genome sequence of Corynebacterium casei LMG S-19264T (=DSM 44701T), isolated from a smear-ripened cheese.</title>
        <authorList>
            <consortium name="US DOE Joint Genome Institute (JGI-PGF)"/>
            <person name="Walter F."/>
            <person name="Albersmeier A."/>
            <person name="Kalinowski J."/>
            <person name="Ruckert C."/>
        </authorList>
    </citation>
    <scope>NUCLEOTIDE SEQUENCE</scope>
    <source>
        <strain evidence="6">CGMCC 1.15478</strain>
    </source>
</reference>
<evidence type="ECO:0000256" key="1">
    <source>
        <dbReference type="ARBA" id="ARBA00022679"/>
    </source>
</evidence>
<accession>A0A916X9J6</accession>
<organism evidence="6 7">
    <name type="scientific">Hoyosella rhizosphaerae</name>
    <dbReference type="NCBI Taxonomy" id="1755582"/>
    <lineage>
        <taxon>Bacteria</taxon>
        <taxon>Bacillati</taxon>
        <taxon>Actinomycetota</taxon>
        <taxon>Actinomycetes</taxon>
        <taxon>Mycobacteriales</taxon>
        <taxon>Hoyosellaceae</taxon>
        <taxon>Hoyosella</taxon>
    </lineage>
</organism>
<feature type="transmembrane region" description="Helical" evidence="4">
    <location>
        <begin position="83"/>
        <end position="100"/>
    </location>
</feature>
<dbReference type="RefSeq" id="WP_188669928.1">
    <property type="nucleotide sequence ID" value="NZ_BMJH01000001.1"/>
</dbReference>
<keyword evidence="4" id="KW-0472">Membrane</keyword>
<reference evidence="6" key="2">
    <citation type="submission" date="2020-09" db="EMBL/GenBank/DDBJ databases">
        <authorList>
            <person name="Sun Q."/>
            <person name="Zhou Y."/>
        </authorList>
    </citation>
    <scope>NUCLEOTIDE SEQUENCE</scope>
    <source>
        <strain evidence="6">CGMCC 1.15478</strain>
    </source>
</reference>
<dbReference type="PANTHER" id="PTHR24421:SF59">
    <property type="entry name" value="OXYGEN SENSOR HISTIDINE KINASE NREB"/>
    <property type="match status" value="1"/>
</dbReference>
<proteinExistence type="predicted"/>
<evidence type="ECO:0000256" key="2">
    <source>
        <dbReference type="ARBA" id="ARBA00022777"/>
    </source>
</evidence>
<dbReference type="InterPro" id="IPR050482">
    <property type="entry name" value="Sensor_HK_TwoCompSys"/>
</dbReference>
<dbReference type="GO" id="GO:0046983">
    <property type="term" value="F:protein dimerization activity"/>
    <property type="evidence" value="ECO:0007669"/>
    <property type="project" value="InterPro"/>
</dbReference>
<keyword evidence="1" id="KW-0808">Transferase</keyword>
<keyword evidence="4" id="KW-0812">Transmembrane</keyword>
<dbReference type="AlphaFoldDB" id="A0A916X9J6"/>
<feature type="domain" description="Signal transduction histidine kinase subgroup 3 dimerisation and phosphoacceptor" evidence="5">
    <location>
        <begin position="184"/>
        <end position="246"/>
    </location>
</feature>
<feature type="transmembrane region" description="Helical" evidence="4">
    <location>
        <begin position="12"/>
        <end position="30"/>
    </location>
</feature>
<comment type="caution">
    <text evidence="6">The sequence shown here is derived from an EMBL/GenBank/DDBJ whole genome shotgun (WGS) entry which is preliminary data.</text>
</comment>
<evidence type="ECO:0000313" key="6">
    <source>
        <dbReference type="EMBL" id="GGC53690.1"/>
    </source>
</evidence>